<reference evidence="5 6" key="1">
    <citation type="submission" date="2017-11" db="EMBL/GenBank/DDBJ databases">
        <title>Genomic Encyclopedia of Archaeal and Bacterial Type Strains, Phase II (KMG-II): From Individual Species to Whole Genera.</title>
        <authorList>
            <person name="Goeker M."/>
        </authorList>
    </citation>
    <scope>NUCLEOTIDE SEQUENCE [LARGE SCALE GENOMIC DNA]</scope>
    <source>
        <strain evidence="5 6">DSM 27763</strain>
    </source>
</reference>
<dbReference type="PANTHER" id="PTHR33164:SF43">
    <property type="entry name" value="HTH-TYPE TRANSCRIPTIONAL REPRESSOR YETL"/>
    <property type="match status" value="1"/>
</dbReference>
<evidence type="ECO:0000259" key="4">
    <source>
        <dbReference type="PROSITE" id="PS50995"/>
    </source>
</evidence>
<dbReference type="InterPro" id="IPR000835">
    <property type="entry name" value="HTH_MarR-typ"/>
</dbReference>
<dbReference type="Pfam" id="PF01047">
    <property type="entry name" value="MarR"/>
    <property type="match status" value="1"/>
</dbReference>
<dbReference type="EMBL" id="PGEZ01000001">
    <property type="protein sequence ID" value="PJJ56231.1"/>
    <property type="molecule type" value="Genomic_DNA"/>
</dbReference>
<gene>
    <name evidence="5" type="ORF">CLV56_0435</name>
</gene>
<keyword evidence="3" id="KW-0804">Transcription</keyword>
<dbReference type="AlphaFoldDB" id="A0A2M9BE51"/>
<dbReference type="SUPFAM" id="SSF46785">
    <property type="entry name" value="Winged helix' DNA-binding domain"/>
    <property type="match status" value="1"/>
</dbReference>
<keyword evidence="1" id="KW-0805">Transcription regulation</keyword>
<dbReference type="SMART" id="SM00347">
    <property type="entry name" value="HTH_MARR"/>
    <property type="match status" value="1"/>
</dbReference>
<evidence type="ECO:0000313" key="5">
    <source>
        <dbReference type="EMBL" id="PJJ56231.1"/>
    </source>
</evidence>
<dbReference type="InterPro" id="IPR036390">
    <property type="entry name" value="WH_DNA-bd_sf"/>
</dbReference>
<dbReference type="OrthoDB" id="162531at2"/>
<keyword evidence="2 5" id="KW-0238">DNA-binding</keyword>
<dbReference type="Gene3D" id="1.10.10.10">
    <property type="entry name" value="Winged helix-like DNA-binding domain superfamily/Winged helix DNA-binding domain"/>
    <property type="match status" value="1"/>
</dbReference>
<dbReference type="PANTHER" id="PTHR33164">
    <property type="entry name" value="TRANSCRIPTIONAL REGULATOR, MARR FAMILY"/>
    <property type="match status" value="1"/>
</dbReference>
<dbReference type="GO" id="GO:0003700">
    <property type="term" value="F:DNA-binding transcription factor activity"/>
    <property type="evidence" value="ECO:0007669"/>
    <property type="project" value="InterPro"/>
</dbReference>
<evidence type="ECO:0000256" key="3">
    <source>
        <dbReference type="ARBA" id="ARBA00023163"/>
    </source>
</evidence>
<dbReference type="InterPro" id="IPR039422">
    <property type="entry name" value="MarR/SlyA-like"/>
</dbReference>
<dbReference type="GO" id="GO:0003677">
    <property type="term" value="F:DNA binding"/>
    <property type="evidence" value="ECO:0007669"/>
    <property type="project" value="UniProtKB-KW"/>
</dbReference>
<organism evidence="5 6">
    <name type="scientific">Mumia flava</name>
    <dbReference type="NCBI Taxonomy" id="1348852"/>
    <lineage>
        <taxon>Bacteria</taxon>
        <taxon>Bacillati</taxon>
        <taxon>Actinomycetota</taxon>
        <taxon>Actinomycetes</taxon>
        <taxon>Propionibacteriales</taxon>
        <taxon>Nocardioidaceae</taxon>
        <taxon>Mumia</taxon>
    </lineage>
</organism>
<keyword evidence="6" id="KW-1185">Reference proteome</keyword>
<evidence type="ECO:0000256" key="2">
    <source>
        <dbReference type="ARBA" id="ARBA00023125"/>
    </source>
</evidence>
<dbReference type="PROSITE" id="PS50995">
    <property type="entry name" value="HTH_MARR_2"/>
    <property type="match status" value="1"/>
</dbReference>
<dbReference type="PROSITE" id="PS01117">
    <property type="entry name" value="HTH_MARR_1"/>
    <property type="match status" value="1"/>
</dbReference>
<comment type="caution">
    <text evidence="5">The sequence shown here is derived from an EMBL/GenBank/DDBJ whole genome shotgun (WGS) entry which is preliminary data.</text>
</comment>
<evidence type="ECO:0000313" key="6">
    <source>
        <dbReference type="Proteomes" id="UP000230842"/>
    </source>
</evidence>
<protein>
    <submittedName>
        <fullName evidence="5">DNA-binding MarR family transcriptional regulator</fullName>
    </submittedName>
</protein>
<accession>A0A2M9BE51</accession>
<evidence type="ECO:0000256" key="1">
    <source>
        <dbReference type="ARBA" id="ARBA00023015"/>
    </source>
</evidence>
<name>A0A2M9BE51_9ACTN</name>
<sequence>MKYLHYVTDRTSLTTTLDKVLHLSTLLAADQARFERETGLTSARIHLLWVLGLHGPSTQQVLASALEVTPRNVTGLVDGLVASGHVTRQPHPSDRRATLVTPTASGARAIRDLRESHADLAQQLFADVPASRLAAFDATLDETIATVTRLMKDHA</sequence>
<dbReference type="InterPro" id="IPR023187">
    <property type="entry name" value="Tscrpt_reg_MarR-type_CS"/>
</dbReference>
<feature type="domain" description="HTH marR-type" evidence="4">
    <location>
        <begin position="10"/>
        <end position="145"/>
    </location>
</feature>
<dbReference type="InterPro" id="IPR036388">
    <property type="entry name" value="WH-like_DNA-bd_sf"/>
</dbReference>
<dbReference type="Proteomes" id="UP000230842">
    <property type="component" value="Unassembled WGS sequence"/>
</dbReference>
<proteinExistence type="predicted"/>
<dbReference type="GO" id="GO:0006950">
    <property type="term" value="P:response to stress"/>
    <property type="evidence" value="ECO:0007669"/>
    <property type="project" value="TreeGrafter"/>
</dbReference>